<proteinExistence type="predicted"/>
<dbReference type="Proteomes" id="UP000007967">
    <property type="component" value="Chromosome"/>
</dbReference>
<dbReference type="HOGENOM" id="CLU_3099958_0_0_11"/>
<reference evidence="2 3" key="2">
    <citation type="journal article" date="2010" name="Stand. Genomic Sci.">
        <title>Complete genome sequence of Kribbella flavida type strain (IFO 14399).</title>
        <authorList>
            <person name="Pukall R."/>
            <person name="Lapidus A."/>
            <person name="Glavina Del Rio T."/>
            <person name="Copeland A."/>
            <person name="Tice H."/>
            <person name="Cheng J.-F."/>
            <person name="Lucas S."/>
            <person name="Chen F."/>
            <person name="Nolan M."/>
            <person name="LaButti K."/>
            <person name="Pati A."/>
            <person name="Ivanova N."/>
            <person name="Mavrommatis K."/>
            <person name="Mikhailova N."/>
            <person name="Pitluck S."/>
            <person name="Bruce D."/>
            <person name="Goodwin L."/>
            <person name="Land M."/>
            <person name="Hauser L."/>
            <person name="Chang Y.-J."/>
            <person name="Jeffries C.D."/>
            <person name="Chen A."/>
            <person name="Palaniappan K."/>
            <person name="Chain P."/>
            <person name="Rohde M."/>
            <person name="Goeker M."/>
            <person name="Bristow J."/>
            <person name="Eisen J.A."/>
            <person name="Markowitz V."/>
            <person name="Hugenholtz P."/>
            <person name="Kyrpides N.C."/>
            <person name="Klenk H.-P."/>
            <person name="Brettin T."/>
        </authorList>
    </citation>
    <scope>NUCLEOTIDE SEQUENCE [LARGE SCALE GENOMIC DNA]</scope>
    <source>
        <strain evidence="3">DSM 17836 / JCM 10339 / NBRC 14399</strain>
    </source>
</reference>
<reference evidence="3" key="1">
    <citation type="submission" date="2009-09" db="EMBL/GenBank/DDBJ databases">
        <title>The complete genome of Kribbella flavida DSM 17836.</title>
        <authorList>
            <consortium name="US DOE Joint Genome Institute (JGI-PGF)"/>
            <person name="Lucas S."/>
            <person name="Copeland A."/>
            <person name="Lapidus A."/>
            <person name="Glavina del Rio T."/>
            <person name="Dalin E."/>
            <person name="Tice H."/>
            <person name="Bruce D."/>
            <person name="Goodwin L."/>
            <person name="Pitluck S."/>
            <person name="Kyrpides N."/>
            <person name="Mavromatis K."/>
            <person name="Ivanova N."/>
            <person name="Saunders E."/>
            <person name="Brettin T."/>
            <person name="Detter J.C."/>
            <person name="Han C."/>
            <person name="Larimer F."/>
            <person name="Land M."/>
            <person name="Hauser L."/>
            <person name="Markowitz V."/>
            <person name="Cheng J.-F."/>
            <person name="Hugenholtz P."/>
            <person name="Woyke T."/>
            <person name="Wu D."/>
            <person name="Pukall R."/>
            <person name="Klenk H.-P."/>
            <person name="Eisen J.A."/>
        </authorList>
    </citation>
    <scope>NUCLEOTIDE SEQUENCE [LARGE SCALE GENOMIC DNA]</scope>
    <source>
        <strain evidence="3">DSM 17836 / JCM 10339 / NBRC 14399</strain>
    </source>
</reference>
<organism evidence="2 3">
    <name type="scientific">Kribbella flavida (strain DSM 17836 / JCM 10339 / NBRC 14399)</name>
    <dbReference type="NCBI Taxonomy" id="479435"/>
    <lineage>
        <taxon>Bacteria</taxon>
        <taxon>Bacillati</taxon>
        <taxon>Actinomycetota</taxon>
        <taxon>Actinomycetes</taxon>
        <taxon>Propionibacteriales</taxon>
        <taxon>Kribbellaceae</taxon>
        <taxon>Kribbella</taxon>
    </lineage>
</organism>
<keyword evidence="1" id="KW-1133">Transmembrane helix</keyword>
<evidence type="ECO:0000313" key="3">
    <source>
        <dbReference type="Proteomes" id="UP000007967"/>
    </source>
</evidence>
<keyword evidence="3" id="KW-1185">Reference proteome</keyword>
<gene>
    <name evidence="2" type="ordered locus">Kfla_0741</name>
</gene>
<evidence type="ECO:0000313" key="2">
    <source>
        <dbReference type="EMBL" id="ADB29861.1"/>
    </source>
</evidence>
<accession>D2PYL5</accession>
<sequence>MPPETVAPPTRTLARAFHPMFALYAGVLAGAALIFDLLYLMVGGGVLMAAL</sequence>
<feature type="transmembrane region" description="Helical" evidence="1">
    <location>
        <begin position="21"/>
        <end position="42"/>
    </location>
</feature>
<protein>
    <submittedName>
        <fullName evidence="2">Uncharacterized protein</fullName>
    </submittedName>
</protein>
<dbReference type="EMBL" id="CP001736">
    <property type="protein sequence ID" value="ADB29861.1"/>
    <property type="molecule type" value="Genomic_DNA"/>
</dbReference>
<dbReference type="KEGG" id="kfl:Kfla_0741"/>
<evidence type="ECO:0000256" key="1">
    <source>
        <dbReference type="SAM" id="Phobius"/>
    </source>
</evidence>
<dbReference type="RefSeq" id="WP_012918417.1">
    <property type="nucleotide sequence ID" value="NC_013729.1"/>
</dbReference>
<keyword evidence="1" id="KW-0812">Transmembrane</keyword>
<dbReference type="STRING" id="479435.Kfla_0741"/>
<keyword evidence="1" id="KW-0472">Membrane</keyword>
<dbReference type="AlphaFoldDB" id="D2PYL5"/>
<name>D2PYL5_KRIFD</name>